<dbReference type="EMBL" id="AP018823">
    <property type="protein sequence ID" value="BBF85395.1"/>
    <property type="molecule type" value="Genomic_DNA"/>
</dbReference>
<organism evidence="1 2">
    <name type="scientific">Aquitalea magnusonii</name>
    <dbReference type="NCBI Taxonomy" id="332411"/>
    <lineage>
        <taxon>Bacteria</taxon>
        <taxon>Pseudomonadati</taxon>
        <taxon>Pseudomonadota</taxon>
        <taxon>Betaproteobacteria</taxon>
        <taxon>Neisseriales</taxon>
        <taxon>Chromobacteriaceae</taxon>
        <taxon>Aquitalea</taxon>
    </lineage>
</organism>
<protein>
    <recommendedName>
        <fullName evidence="3">Tail fiber assembly protein</fullName>
    </recommendedName>
</protein>
<evidence type="ECO:0000313" key="2">
    <source>
        <dbReference type="Proteomes" id="UP000198290"/>
    </source>
</evidence>
<dbReference type="OrthoDB" id="9027476at2"/>
<keyword evidence="2" id="KW-1185">Reference proteome</keyword>
<proteinExistence type="predicted"/>
<accession>A0A3G9GD63</accession>
<sequence>MKTIYHYDPVTGRYLCTGTADECALEPGTFIVPADSTFDQPPAVEAGQVAIYQPDYWETGIAKEQGGQWRIEQDQQQ</sequence>
<reference evidence="1 2" key="2">
    <citation type="journal article" date="2017" name="Genome Announc.">
        <title>Draft genome sequence of Aquitalea magnusonii strain H3, a plant growth-promoting bacterium of duckweed Lemna minor.</title>
        <authorList>
            <person name="Ishizawa H."/>
            <person name="Kuroda M."/>
            <person name="Ike M."/>
        </authorList>
    </citation>
    <scope>NUCLEOTIDE SEQUENCE [LARGE SCALE GENOMIC DNA]</scope>
    <source>
        <strain evidence="1 2">H3</strain>
    </source>
</reference>
<gene>
    <name evidence="1" type="ORF">DLM_1779</name>
</gene>
<evidence type="ECO:0008006" key="3">
    <source>
        <dbReference type="Google" id="ProtNLM"/>
    </source>
</evidence>
<dbReference type="KEGG" id="amah:DLM_1779"/>
<dbReference type="Proteomes" id="UP000198290">
    <property type="component" value="Chromosome"/>
</dbReference>
<evidence type="ECO:0000313" key="1">
    <source>
        <dbReference type="EMBL" id="BBF85395.1"/>
    </source>
</evidence>
<name>A0A3G9GD63_9NEIS</name>
<reference evidence="2" key="1">
    <citation type="journal article" date="2017" name="Biotechnol. Biofuels">
        <title>Evaluation of environmental bacterial communities as a factor affecting the growth of duckweed Lemna minor.</title>
        <authorList>
            <person name="Ishizawa H."/>
            <person name="Kuroda M."/>
            <person name="Morikawa M."/>
            <person name="Ike M."/>
        </authorList>
    </citation>
    <scope>NUCLEOTIDE SEQUENCE [LARGE SCALE GENOMIC DNA]</scope>
    <source>
        <strain evidence="2">H3</strain>
    </source>
</reference>
<dbReference type="RefSeq" id="WP_089083397.1">
    <property type="nucleotide sequence ID" value="NZ_AP018823.1"/>
</dbReference>
<dbReference type="AlphaFoldDB" id="A0A3G9GD63"/>
<reference evidence="2" key="3">
    <citation type="journal article" date="2017" name="Plant Physiol. Biochem.">
        <title>Differential oxidative and antioxidative response of duckweed Lemna minor toward plant growth promoting/inhibiting bacteria.</title>
        <authorList>
            <person name="Ishizawa H."/>
            <person name="Kuroda M."/>
            <person name="Morikawa M."/>
            <person name="Ike M."/>
        </authorList>
    </citation>
    <scope>NUCLEOTIDE SEQUENCE [LARGE SCALE GENOMIC DNA]</scope>
    <source>
        <strain evidence="2">H3</strain>
    </source>
</reference>